<keyword evidence="2" id="KW-1185">Reference proteome</keyword>
<accession>C2L1E7</accession>
<name>C2L1E7_9FIRM</name>
<dbReference type="EMBL" id="ACKX01000242">
    <property type="protein sequence ID" value="EEJ50161.1"/>
    <property type="molecule type" value="Genomic_DNA"/>
</dbReference>
<proteinExistence type="predicted"/>
<comment type="caution">
    <text evidence="1">The sequence shown here is derived from an EMBL/GenBank/DDBJ whole genome shotgun (WGS) entry which is preliminary data.</text>
</comment>
<reference evidence="1 2" key="1">
    <citation type="submission" date="2009-04" db="EMBL/GenBank/DDBJ databases">
        <authorList>
            <person name="Qin X."/>
            <person name="Bachman B."/>
            <person name="Battles P."/>
            <person name="Bell A."/>
            <person name="Bess C."/>
            <person name="Bickham C."/>
            <person name="Chaboub L."/>
            <person name="Chen D."/>
            <person name="Coyle M."/>
            <person name="Deiros D.R."/>
            <person name="Dinh H."/>
            <person name="Forbes L."/>
            <person name="Fowler G."/>
            <person name="Francisco L."/>
            <person name="Fu Q."/>
            <person name="Gubbala S."/>
            <person name="Hale W."/>
            <person name="Han Y."/>
            <person name="Hemphill L."/>
            <person name="Highlander S.K."/>
            <person name="Hirani K."/>
            <person name="Hogues M."/>
            <person name="Jackson L."/>
            <person name="Jakkamsetti A."/>
            <person name="Javaid M."/>
            <person name="Jiang H."/>
            <person name="Korchina V."/>
            <person name="Kovar C."/>
            <person name="Lara F."/>
            <person name="Lee S."/>
            <person name="Mata R."/>
            <person name="Mathew T."/>
            <person name="Moen C."/>
            <person name="Morales K."/>
            <person name="Munidasa M."/>
            <person name="Nazareth L."/>
            <person name="Ngo R."/>
            <person name="Nguyen L."/>
            <person name="Okwuonu G."/>
            <person name="Ongeri F."/>
            <person name="Patil S."/>
            <person name="Petrosino J."/>
            <person name="Pham C."/>
            <person name="Pham P."/>
            <person name="Pu L.-L."/>
            <person name="Puazo M."/>
            <person name="Raj R."/>
            <person name="Reid J."/>
            <person name="Rouhana J."/>
            <person name="Saada N."/>
            <person name="Shang Y."/>
            <person name="Simmons D."/>
            <person name="Thornton R."/>
            <person name="Warren J."/>
            <person name="Weissenberger G."/>
            <person name="Zhang J."/>
            <person name="Zhang L."/>
            <person name="Zhou C."/>
            <person name="Zhu D."/>
            <person name="Muzny D."/>
            <person name="Worley K."/>
            <person name="Gibbs R."/>
        </authorList>
    </citation>
    <scope>NUCLEOTIDE SEQUENCE [LARGE SCALE GENOMIC DNA]</scope>
    <source>
        <strain evidence="1 2">F0268</strain>
    </source>
</reference>
<sequence>EFSTALQSTEKTIEKLAKELPELRIFLEEFLPAYGKTLDELTESILQK</sequence>
<dbReference type="Proteomes" id="UP000004121">
    <property type="component" value="Unassembled WGS sequence"/>
</dbReference>
<dbReference type="HOGENOM" id="CLU_3146385_0_0_9"/>
<organism evidence="1 2">
    <name type="scientific">Oribacterium sinus F0268</name>
    <dbReference type="NCBI Taxonomy" id="585501"/>
    <lineage>
        <taxon>Bacteria</taxon>
        <taxon>Bacillati</taxon>
        <taxon>Bacillota</taxon>
        <taxon>Clostridia</taxon>
        <taxon>Lachnospirales</taxon>
        <taxon>Lachnospiraceae</taxon>
        <taxon>Oribacterium</taxon>
    </lineage>
</organism>
<gene>
    <name evidence="1" type="ORF">HMPREF6123_2566</name>
</gene>
<protein>
    <submittedName>
        <fullName evidence="1">Uncharacterized protein</fullName>
    </submittedName>
</protein>
<evidence type="ECO:0000313" key="1">
    <source>
        <dbReference type="EMBL" id="EEJ50161.1"/>
    </source>
</evidence>
<dbReference type="AlphaFoldDB" id="C2L1E7"/>
<feature type="non-terminal residue" evidence="1">
    <location>
        <position position="1"/>
    </location>
</feature>
<dbReference type="InParanoid" id="C2L1E7"/>
<evidence type="ECO:0000313" key="2">
    <source>
        <dbReference type="Proteomes" id="UP000004121"/>
    </source>
</evidence>